<dbReference type="Proteomes" id="UP001207116">
    <property type="component" value="Unassembled WGS sequence"/>
</dbReference>
<dbReference type="Gene3D" id="3.40.50.1820">
    <property type="entry name" value="alpha/beta hydrolase"/>
    <property type="match status" value="1"/>
</dbReference>
<dbReference type="InterPro" id="IPR029058">
    <property type="entry name" value="AB_hydrolase_fold"/>
</dbReference>
<dbReference type="GO" id="GO:0016787">
    <property type="term" value="F:hydrolase activity"/>
    <property type="evidence" value="ECO:0007669"/>
    <property type="project" value="UniProtKB-KW"/>
</dbReference>
<dbReference type="Pfam" id="PF07859">
    <property type="entry name" value="Abhydrolase_3"/>
    <property type="match status" value="1"/>
</dbReference>
<protein>
    <submittedName>
        <fullName evidence="4">Alpha/beta hydrolase</fullName>
    </submittedName>
</protein>
<evidence type="ECO:0000313" key="4">
    <source>
        <dbReference type="EMBL" id="MCX2720460.1"/>
    </source>
</evidence>
<dbReference type="InterPro" id="IPR050300">
    <property type="entry name" value="GDXG_lipolytic_enzyme"/>
</dbReference>
<comment type="caution">
    <text evidence="4">The sequence shown here is derived from an EMBL/GenBank/DDBJ whole genome shotgun (WGS) entry which is preliminary data.</text>
</comment>
<feature type="chain" id="PRO_5042179026" evidence="2">
    <location>
        <begin position="23"/>
        <end position="294"/>
    </location>
</feature>
<dbReference type="EMBL" id="JAPFQP010000004">
    <property type="protein sequence ID" value="MCX2720460.1"/>
    <property type="molecule type" value="Genomic_DNA"/>
</dbReference>
<dbReference type="AlphaFoldDB" id="A0AAE3MMA6"/>
<dbReference type="PANTHER" id="PTHR48081">
    <property type="entry name" value="AB HYDROLASE SUPERFAMILY PROTEIN C4A8.06C"/>
    <property type="match status" value="1"/>
</dbReference>
<feature type="signal peptide" evidence="2">
    <location>
        <begin position="1"/>
        <end position="22"/>
    </location>
</feature>
<evidence type="ECO:0000259" key="3">
    <source>
        <dbReference type="Pfam" id="PF07859"/>
    </source>
</evidence>
<dbReference type="RefSeq" id="WP_266014627.1">
    <property type="nucleotide sequence ID" value="NZ_JAPFQP010000004.1"/>
</dbReference>
<dbReference type="SUPFAM" id="SSF53474">
    <property type="entry name" value="alpha/beta-Hydrolases"/>
    <property type="match status" value="1"/>
</dbReference>
<dbReference type="InterPro" id="IPR013094">
    <property type="entry name" value="AB_hydrolase_3"/>
</dbReference>
<keyword evidence="2" id="KW-0732">Signal</keyword>
<accession>A0AAE3MMA6</accession>
<feature type="domain" description="Alpha/beta hydrolase fold-3" evidence="3">
    <location>
        <begin position="142"/>
        <end position="206"/>
    </location>
</feature>
<dbReference type="PANTHER" id="PTHR48081:SF6">
    <property type="entry name" value="PEPTIDASE S9 PROLYL OLIGOPEPTIDASE CATALYTIC DOMAIN-CONTAINING PROTEIN"/>
    <property type="match status" value="1"/>
</dbReference>
<evidence type="ECO:0000313" key="5">
    <source>
        <dbReference type="Proteomes" id="UP001207116"/>
    </source>
</evidence>
<organism evidence="4 5">
    <name type="scientific">Lentiprolixibacter aurantiacus</name>
    <dbReference type="NCBI Taxonomy" id="2993939"/>
    <lineage>
        <taxon>Bacteria</taxon>
        <taxon>Pseudomonadati</taxon>
        <taxon>Bacteroidota</taxon>
        <taxon>Flavobacteriia</taxon>
        <taxon>Flavobacteriales</taxon>
        <taxon>Flavobacteriaceae</taxon>
        <taxon>Lentiprolixibacter</taxon>
    </lineage>
</organism>
<keyword evidence="5" id="KW-1185">Reference proteome</keyword>
<evidence type="ECO:0000256" key="2">
    <source>
        <dbReference type="SAM" id="SignalP"/>
    </source>
</evidence>
<gene>
    <name evidence="4" type="ORF">OO016_12665</name>
</gene>
<evidence type="ECO:0000256" key="1">
    <source>
        <dbReference type="ARBA" id="ARBA00022801"/>
    </source>
</evidence>
<name>A0AAE3MMA6_9FLAO</name>
<sequence>MAYPKGTYLFALLIFFTAPCSAQEIIELPHKDSGNIEWADAPKEYYSKIWNTQVLTNVSRPTLEVFRPAGTPPNGTGIIVAPGGGLYALSVNKEGKDVARWLNQKGITVFVLNYRLVPSGEDGVKELLDGGEKNADKIARVLPLSIADGLTAVSYVREHAGELGVNPDKIGFMGFSAGGSVTMGVAFNANKSNMPDFLVPVYPWMTIMGEYKVPEEAPPMAVVCASDDPLLLARESVELYSEWLDSGISTELHLYAKGGHGFGMLKQNLPSDTWLARVYEWAVAEGLVVTPTKY</sequence>
<proteinExistence type="predicted"/>
<keyword evidence="1 4" id="KW-0378">Hydrolase</keyword>
<reference evidence="4" key="1">
    <citation type="submission" date="2022-11" db="EMBL/GenBank/DDBJ databases">
        <title>The characterization of three novel Bacteroidetes species and genomic analysis of their roles in tidal elemental geochemical cycles.</title>
        <authorList>
            <person name="Ma K.-J."/>
        </authorList>
    </citation>
    <scope>NUCLEOTIDE SEQUENCE</scope>
    <source>
        <strain evidence="4">M415</strain>
    </source>
</reference>